<keyword evidence="7" id="KW-0443">Lipid metabolism</keyword>
<evidence type="ECO:0000256" key="5">
    <source>
        <dbReference type="ARBA" id="ARBA00022801"/>
    </source>
</evidence>
<proteinExistence type="inferred from homology"/>
<dbReference type="GO" id="GO:0005576">
    <property type="term" value="C:extracellular region"/>
    <property type="evidence" value="ECO:0007669"/>
    <property type="project" value="UniProtKB-SubCell"/>
</dbReference>
<keyword evidence="4" id="KW-0732">Signal</keyword>
<dbReference type="GO" id="GO:0016787">
    <property type="term" value="F:hydrolase activity"/>
    <property type="evidence" value="ECO:0007669"/>
    <property type="project" value="UniProtKB-KW"/>
</dbReference>
<dbReference type="PANTHER" id="PTHR45650:SF4">
    <property type="entry name" value="GDSL-LIKE LIPASE_ACYLHYDROLASE FAMILY PROTEIN, EXPRESSED"/>
    <property type="match status" value="1"/>
</dbReference>
<dbReference type="PANTHER" id="PTHR45650">
    <property type="entry name" value="GDSL-LIKE LIPASE/ACYLHYDROLASE-RELATED"/>
    <property type="match status" value="1"/>
</dbReference>
<evidence type="ECO:0000256" key="2">
    <source>
        <dbReference type="ARBA" id="ARBA00008668"/>
    </source>
</evidence>
<keyword evidence="5" id="KW-0378">Hydrolase</keyword>
<evidence type="ECO:0000256" key="4">
    <source>
        <dbReference type="ARBA" id="ARBA00022729"/>
    </source>
</evidence>
<dbReference type="AlphaFoldDB" id="A0AAD9TZC5"/>
<gene>
    <name evidence="8" type="ORF">Ddye_019952</name>
</gene>
<dbReference type="InterPro" id="IPR051238">
    <property type="entry name" value="GDSL_esterase/lipase"/>
</dbReference>
<name>A0AAD9TZC5_9ROSI</name>
<dbReference type="EMBL" id="JANJYI010000006">
    <property type="protein sequence ID" value="KAK2644757.1"/>
    <property type="molecule type" value="Genomic_DNA"/>
</dbReference>
<evidence type="ECO:0000256" key="1">
    <source>
        <dbReference type="ARBA" id="ARBA00004613"/>
    </source>
</evidence>
<sequence>MILFTRKAKAEHHKAWKSLGGRINLDTQLDNLANTRQDIISSIGAPAALKLLQMSLFSVAIGSNDFINNYFTLRLYNLGARKVIVANVGPIGFSKKRLHMLLCCWALWRSDPLRSTIESLQRQIQVCVLGSYHPSDATNVIIAKRLLDGGSDDISLMNV</sequence>
<evidence type="ECO:0000256" key="3">
    <source>
        <dbReference type="ARBA" id="ARBA00022525"/>
    </source>
</evidence>
<reference evidence="8" key="1">
    <citation type="journal article" date="2023" name="Plant J.">
        <title>Genome sequences and population genomics provide insights into the demographic history, inbreeding, and mutation load of two 'living fossil' tree species of Dipteronia.</title>
        <authorList>
            <person name="Feng Y."/>
            <person name="Comes H.P."/>
            <person name="Chen J."/>
            <person name="Zhu S."/>
            <person name="Lu R."/>
            <person name="Zhang X."/>
            <person name="Li P."/>
            <person name="Qiu J."/>
            <person name="Olsen K.M."/>
            <person name="Qiu Y."/>
        </authorList>
    </citation>
    <scope>NUCLEOTIDE SEQUENCE</scope>
    <source>
        <strain evidence="8">KIB01</strain>
    </source>
</reference>
<comment type="subcellular location">
    <subcellularLocation>
        <location evidence="1">Secreted</location>
    </subcellularLocation>
</comment>
<keyword evidence="9" id="KW-1185">Reference proteome</keyword>
<evidence type="ECO:0000313" key="9">
    <source>
        <dbReference type="Proteomes" id="UP001280121"/>
    </source>
</evidence>
<keyword evidence="3" id="KW-0964">Secreted</keyword>
<evidence type="ECO:0000256" key="7">
    <source>
        <dbReference type="ARBA" id="ARBA00023098"/>
    </source>
</evidence>
<organism evidence="8 9">
    <name type="scientific">Dipteronia dyeriana</name>
    <dbReference type="NCBI Taxonomy" id="168575"/>
    <lineage>
        <taxon>Eukaryota</taxon>
        <taxon>Viridiplantae</taxon>
        <taxon>Streptophyta</taxon>
        <taxon>Embryophyta</taxon>
        <taxon>Tracheophyta</taxon>
        <taxon>Spermatophyta</taxon>
        <taxon>Magnoliopsida</taxon>
        <taxon>eudicotyledons</taxon>
        <taxon>Gunneridae</taxon>
        <taxon>Pentapetalae</taxon>
        <taxon>rosids</taxon>
        <taxon>malvids</taxon>
        <taxon>Sapindales</taxon>
        <taxon>Sapindaceae</taxon>
        <taxon>Hippocastanoideae</taxon>
        <taxon>Acereae</taxon>
        <taxon>Dipteronia</taxon>
    </lineage>
</organism>
<accession>A0AAD9TZC5</accession>
<comment type="similarity">
    <text evidence="2">Belongs to the 'GDSL' lipolytic enzyme family.</text>
</comment>
<dbReference type="Proteomes" id="UP001280121">
    <property type="component" value="Unassembled WGS sequence"/>
</dbReference>
<comment type="caution">
    <text evidence="8">The sequence shown here is derived from an EMBL/GenBank/DDBJ whole genome shotgun (WGS) entry which is preliminary data.</text>
</comment>
<dbReference type="GO" id="GO:0016042">
    <property type="term" value="P:lipid catabolic process"/>
    <property type="evidence" value="ECO:0007669"/>
    <property type="project" value="UniProtKB-KW"/>
</dbReference>
<evidence type="ECO:0000313" key="8">
    <source>
        <dbReference type="EMBL" id="KAK2644757.1"/>
    </source>
</evidence>
<dbReference type="Gene3D" id="3.40.50.1110">
    <property type="entry name" value="SGNH hydrolase"/>
    <property type="match status" value="1"/>
</dbReference>
<evidence type="ECO:0008006" key="10">
    <source>
        <dbReference type="Google" id="ProtNLM"/>
    </source>
</evidence>
<keyword evidence="6" id="KW-0442">Lipid degradation</keyword>
<protein>
    <recommendedName>
        <fullName evidence="10">GDSL esterase/lipase</fullName>
    </recommendedName>
</protein>
<evidence type="ECO:0000256" key="6">
    <source>
        <dbReference type="ARBA" id="ARBA00022963"/>
    </source>
</evidence>
<dbReference type="InterPro" id="IPR036514">
    <property type="entry name" value="SGNH_hydro_sf"/>
</dbReference>